<dbReference type="GO" id="GO:0044773">
    <property type="term" value="P:mitotic DNA damage checkpoint signaling"/>
    <property type="evidence" value="ECO:0007669"/>
    <property type="project" value="TreeGrafter"/>
</dbReference>
<dbReference type="InterPro" id="IPR008271">
    <property type="entry name" value="Ser/Thr_kinase_AS"/>
</dbReference>
<dbReference type="EMBL" id="BNJQ01000035">
    <property type="protein sequence ID" value="GHP11605.1"/>
    <property type="molecule type" value="Genomic_DNA"/>
</dbReference>
<dbReference type="GO" id="GO:0004674">
    <property type="term" value="F:protein serine/threonine kinase activity"/>
    <property type="evidence" value="ECO:0007669"/>
    <property type="project" value="TreeGrafter"/>
</dbReference>
<accession>A0A830HYE8</accession>
<dbReference type="InterPro" id="IPR011009">
    <property type="entry name" value="Kinase-like_dom_sf"/>
</dbReference>
<comment type="caution">
    <text evidence="2">The sequence shown here is derived from an EMBL/GenBank/DDBJ whole genome shotgun (WGS) entry which is preliminary data.</text>
</comment>
<dbReference type="OrthoDB" id="567629at2759"/>
<evidence type="ECO:0000259" key="1">
    <source>
        <dbReference type="PROSITE" id="PS50011"/>
    </source>
</evidence>
<dbReference type="Proteomes" id="UP000660262">
    <property type="component" value="Unassembled WGS sequence"/>
</dbReference>
<feature type="domain" description="Protein kinase" evidence="1">
    <location>
        <begin position="211"/>
        <end position="581"/>
    </location>
</feature>
<evidence type="ECO:0000313" key="2">
    <source>
        <dbReference type="EMBL" id="GHP11605.1"/>
    </source>
</evidence>
<dbReference type="SUPFAM" id="SSF56112">
    <property type="entry name" value="Protein kinase-like (PK-like)"/>
    <property type="match status" value="1"/>
</dbReference>
<dbReference type="GO" id="GO:0005634">
    <property type="term" value="C:nucleus"/>
    <property type="evidence" value="ECO:0007669"/>
    <property type="project" value="TreeGrafter"/>
</dbReference>
<dbReference type="SMART" id="SM00220">
    <property type="entry name" value="S_TKc"/>
    <property type="match status" value="1"/>
</dbReference>
<reference evidence="2" key="1">
    <citation type="submission" date="2020-10" db="EMBL/GenBank/DDBJ databases">
        <title>Unveiling of a novel bifunctional photoreceptor, Dualchrome1, isolated from a cosmopolitan green alga.</title>
        <authorList>
            <person name="Suzuki S."/>
            <person name="Kawachi M."/>
        </authorList>
    </citation>
    <scope>NUCLEOTIDE SEQUENCE</scope>
    <source>
        <strain evidence="2">NIES 2893</strain>
    </source>
</reference>
<dbReference type="PANTHER" id="PTHR44167:SF30">
    <property type="entry name" value="PHOSPHORYLASE KINASE"/>
    <property type="match status" value="1"/>
</dbReference>
<dbReference type="InterPro" id="IPR000719">
    <property type="entry name" value="Prot_kinase_dom"/>
</dbReference>
<dbReference type="PANTHER" id="PTHR44167">
    <property type="entry name" value="OVARIAN-SPECIFIC SERINE/THREONINE-PROTEIN KINASE LOK-RELATED"/>
    <property type="match status" value="1"/>
</dbReference>
<organism evidence="2 3">
    <name type="scientific">Pycnococcus provasolii</name>
    <dbReference type="NCBI Taxonomy" id="41880"/>
    <lineage>
        <taxon>Eukaryota</taxon>
        <taxon>Viridiplantae</taxon>
        <taxon>Chlorophyta</taxon>
        <taxon>Pseudoscourfieldiophyceae</taxon>
        <taxon>Pseudoscourfieldiales</taxon>
        <taxon>Pycnococcaceae</taxon>
        <taxon>Pycnococcus</taxon>
    </lineage>
</organism>
<name>A0A830HYE8_9CHLO</name>
<dbReference type="AlphaFoldDB" id="A0A830HYE8"/>
<dbReference type="PROSITE" id="PS00108">
    <property type="entry name" value="PROTEIN_KINASE_ST"/>
    <property type="match status" value="1"/>
</dbReference>
<proteinExistence type="predicted"/>
<dbReference type="Pfam" id="PF00069">
    <property type="entry name" value="Pkinase"/>
    <property type="match status" value="1"/>
</dbReference>
<evidence type="ECO:0000313" key="3">
    <source>
        <dbReference type="Proteomes" id="UP000660262"/>
    </source>
</evidence>
<dbReference type="GO" id="GO:0005524">
    <property type="term" value="F:ATP binding"/>
    <property type="evidence" value="ECO:0007669"/>
    <property type="project" value="InterPro"/>
</dbReference>
<protein>
    <recommendedName>
        <fullName evidence="1">Protein kinase domain-containing protein</fullName>
    </recommendedName>
</protein>
<keyword evidence="3" id="KW-1185">Reference proteome</keyword>
<dbReference type="PROSITE" id="PS50011">
    <property type="entry name" value="PROTEIN_KINASE_DOM"/>
    <property type="match status" value="1"/>
</dbReference>
<gene>
    <name evidence="2" type="ORF">PPROV_001033300</name>
</gene>
<dbReference type="Gene3D" id="1.10.510.10">
    <property type="entry name" value="Transferase(Phosphotransferase) domain 1"/>
    <property type="match status" value="1"/>
</dbReference>
<sequence length="591" mass="63924">MPLPLVCAVNRSWNNKMRARLGSAVSLQFVLVVCLFPFSFAYGEGPVEGAYGGHSVLPASASALVSRDMSSVSSSLADTAVPASADGTSDTTMVCPLGNAEASCLGNDNNALVRSSGTPYVLETLVRPLGWRKRLKAQTQTPQLPPGHGGTDDTAVELAVVHELVRALAPSDSEYKRVVLALPSVERLALPPSEMSDNSKNHLMVNKIWRLINEKAFAKGAFGEVWRATRLPKGGRFVVKRLAGAAHEDGLWDWDARREVAFGRFVQAHQRLAEDGDDGLQHLARFVEAFESEALAGVGGTSKQRHGGSDDDTRDLWIVFHDEGVSLHSLLVDAPTASDGLLRQSSWWRSLRNSGTQGASVLRDLLRQVLLGISFLHRHGIAHRDLKADNLFVNGTHVRLGDLGSAAIFGEAYGPGAAELAAAQMFAEDKLSMDELTAFYAGPEVLLREDGDASASADAAYDMWSFGVLCVELLAIGTPHIFMLDGKAAAIEDAKLQREGGSRLSREKREQRHLRAAMTLLCIVDHDDDCDDDAVAKELARRAGGQEVSGGLEAVRLIRALLRYEPARRLSAEQALQHAFFRGGARKKLVV</sequence>